<dbReference type="AlphaFoldDB" id="U4QYH8"/>
<dbReference type="Proteomes" id="UP000016860">
    <property type="component" value="Unassembled WGS sequence"/>
</dbReference>
<name>U4QYH8_9FIRM</name>
<proteinExistence type="predicted"/>
<sequence>MIEKISDSFIIIKEQVENVACISEENAASTQEVVSTVQRENSDIVKIGLSIKDINILSSELSSMIQNL</sequence>
<dbReference type="RefSeq" id="WP_020816975.1">
    <property type="nucleotide sequence ID" value="NZ_ATAY01000093.1"/>
</dbReference>
<dbReference type="STRING" id="1330534.L323_17990"/>
<reference evidence="1 2" key="1">
    <citation type="journal article" date="2013" name="Genome Announc.">
        <title>Draft Genome Sequence of the Cellulolytic Bacterium Clostridium papyrosolvens C7 (ATCC 700395).</title>
        <authorList>
            <person name="Zepeda V."/>
            <person name="Dassa B."/>
            <person name="Borovok I."/>
            <person name="Lamed R."/>
            <person name="Bayer E.A."/>
            <person name="Cate J.H."/>
        </authorList>
    </citation>
    <scope>NUCLEOTIDE SEQUENCE [LARGE SCALE GENOMIC DNA]</scope>
    <source>
        <strain evidence="1 2">C7</strain>
    </source>
</reference>
<accession>U4QYH8</accession>
<evidence type="ECO:0008006" key="3">
    <source>
        <dbReference type="Google" id="ProtNLM"/>
    </source>
</evidence>
<dbReference type="PATRIC" id="fig|1330534.3.peg.3570"/>
<comment type="caution">
    <text evidence="1">The sequence shown here is derived from an EMBL/GenBank/DDBJ whole genome shotgun (WGS) entry which is preliminary data.</text>
</comment>
<evidence type="ECO:0000313" key="2">
    <source>
        <dbReference type="Proteomes" id="UP000016860"/>
    </source>
</evidence>
<gene>
    <name evidence="1" type="ORF">L323_17990</name>
</gene>
<organism evidence="1 2">
    <name type="scientific">Ruminiclostridium papyrosolvens C7</name>
    <dbReference type="NCBI Taxonomy" id="1330534"/>
    <lineage>
        <taxon>Bacteria</taxon>
        <taxon>Bacillati</taxon>
        <taxon>Bacillota</taxon>
        <taxon>Clostridia</taxon>
        <taxon>Eubacteriales</taxon>
        <taxon>Oscillospiraceae</taxon>
        <taxon>Ruminiclostridium</taxon>
    </lineage>
</organism>
<evidence type="ECO:0000313" key="1">
    <source>
        <dbReference type="EMBL" id="EPR08296.1"/>
    </source>
</evidence>
<dbReference type="EMBL" id="ATAY01000093">
    <property type="protein sequence ID" value="EPR08296.1"/>
    <property type="molecule type" value="Genomic_DNA"/>
</dbReference>
<protein>
    <recommendedName>
        <fullName evidence="3">Methyl-accepting chemotaxis protein</fullName>
    </recommendedName>
</protein>